<dbReference type="PROSITE" id="PS00211">
    <property type="entry name" value="ABC_TRANSPORTER_1"/>
    <property type="match status" value="2"/>
</dbReference>
<dbReference type="Proteomes" id="UP000316801">
    <property type="component" value="Unassembled WGS sequence"/>
</dbReference>
<dbReference type="GO" id="GO:0005524">
    <property type="term" value="F:ATP binding"/>
    <property type="evidence" value="ECO:0007669"/>
    <property type="project" value="UniProtKB-KW"/>
</dbReference>
<sequence length="507" mass="55136">MTAPLLSLRNLTKSYGPVRANRGISLEVGERSIHAILGENGAGKSTLMKLIYGVETPDEGEMLWKGAPLRLSSPASARKRGIGMVFQHFSLFETLTVIENIALVVPGQRRALLSRIRALGEEFGLEVDPLAHVHALSVGERQRVEIIRCLMTDPKLLILDEPTSVLPPQAVEKLFDTLRRLRDGGVSILFISHKLEEIRAICDRATILRSGEVTGHVDPRDHDAHDLARMMIGRDMPEPLPVTAAPAGEKRLELIGLEDTPDDPFAVALSSVNLTLRAGEILGIAGVSGNGQAELAAFISGESRLPAARREQVQMMGQPVGHLGPAERRRLGFAFVPEDRLGRGAVPELSLTRNSLLTAHPLGLQRHGLIDRARAAAFTADCIRDFDVRTPSAEAEAGALSGGNLQKFIVGREIMLKPKLLFVAQPTWGVDIGAATDIRRKLMALRNEGMAILVISEELEELFDLCDQIQVLRKGTLSAPLNARDTKPEEIGRYMMGAEAAREALSA</sequence>
<dbReference type="Gene3D" id="3.40.50.300">
    <property type="entry name" value="P-loop containing nucleotide triphosphate hydrolases"/>
    <property type="match status" value="2"/>
</dbReference>
<comment type="similarity">
    <text evidence="1">Belongs to the ABC transporter superfamily.</text>
</comment>
<evidence type="ECO:0000256" key="3">
    <source>
        <dbReference type="ARBA" id="ARBA00022840"/>
    </source>
</evidence>
<dbReference type="Pfam" id="PF00005">
    <property type="entry name" value="ABC_tran"/>
    <property type="match status" value="2"/>
</dbReference>
<dbReference type="EMBL" id="VJMG01000077">
    <property type="protein sequence ID" value="TRL33792.1"/>
    <property type="molecule type" value="Genomic_DNA"/>
</dbReference>
<keyword evidence="3 5" id="KW-0067">ATP-binding</keyword>
<name>A0A549SVY0_9HYPH</name>
<dbReference type="CDD" id="cd03216">
    <property type="entry name" value="ABC_Carb_Monos_I"/>
    <property type="match status" value="1"/>
</dbReference>
<dbReference type="InterPro" id="IPR017871">
    <property type="entry name" value="ABC_transporter-like_CS"/>
</dbReference>
<dbReference type="InterPro" id="IPR003593">
    <property type="entry name" value="AAA+_ATPase"/>
</dbReference>
<keyword evidence="6" id="KW-1185">Reference proteome</keyword>
<comment type="caution">
    <text evidence="5">The sequence shown here is derived from an EMBL/GenBank/DDBJ whole genome shotgun (WGS) entry which is preliminary data.</text>
</comment>
<dbReference type="InterPro" id="IPR003439">
    <property type="entry name" value="ABC_transporter-like_ATP-bd"/>
</dbReference>
<dbReference type="SMART" id="SM00382">
    <property type="entry name" value="AAA"/>
    <property type="match status" value="1"/>
</dbReference>
<dbReference type="PANTHER" id="PTHR43790">
    <property type="entry name" value="CARBOHYDRATE TRANSPORT ATP-BINDING PROTEIN MG119-RELATED"/>
    <property type="match status" value="1"/>
</dbReference>
<evidence type="ECO:0000256" key="1">
    <source>
        <dbReference type="ARBA" id="ARBA00005417"/>
    </source>
</evidence>
<dbReference type="InterPro" id="IPR027417">
    <property type="entry name" value="P-loop_NTPase"/>
</dbReference>
<dbReference type="SUPFAM" id="SSF52540">
    <property type="entry name" value="P-loop containing nucleoside triphosphate hydrolases"/>
    <property type="match status" value="2"/>
</dbReference>
<feature type="domain" description="ABC transporter" evidence="4">
    <location>
        <begin position="6"/>
        <end position="235"/>
    </location>
</feature>
<dbReference type="CDD" id="cd03215">
    <property type="entry name" value="ABC_Carb_Monos_II"/>
    <property type="match status" value="1"/>
</dbReference>
<gene>
    <name evidence="5" type="ORF">FNA46_22405</name>
</gene>
<accession>A0A549SVY0</accession>
<evidence type="ECO:0000313" key="6">
    <source>
        <dbReference type="Proteomes" id="UP000316801"/>
    </source>
</evidence>
<protein>
    <submittedName>
        <fullName evidence="5">ABC transporter ATP-binding protein</fullName>
    </submittedName>
</protein>
<evidence type="ECO:0000259" key="4">
    <source>
        <dbReference type="PROSITE" id="PS50893"/>
    </source>
</evidence>
<dbReference type="PROSITE" id="PS50893">
    <property type="entry name" value="ABC_TRANSPORTER_2"/>
    <property type="match status" value="2"/>
</dbReference>
<feature type="domain" description="ABC transporter" evidence="4">
    <location>
        <begin position="252"/>
        <end position="499"/>
    </location>
</feature>
<dbReference type="AlphaFoldDB" id="A0A549SVY0"/>
<organism evidence="5 6">
    <name type="scientific">Rhizobium straminoryzae</name>
    <dbReference type="NCBI Taxonomy" id="1387186"/>
    <lineage>
        <taxon>Bacteria</taxon>
        <taxon>Pseudomonadati</taxon>
        <taxon>Pseudomonadota</taxon>
        <taxon>Alphaproteobacteria</taxon>
        <taxon>Hyphomicrobiales</taxon>
        <taxon>Rhizobiaceae</taxon>
        <taxon>Rhizobium/Agrobacterium group</taxon>
        <taxon>Rhizobium</taxon>
    </lineage>
</organism>
<keyword evidence="2" id="KW-0547">Nucleotide-binding</keyword>
<dbReference type="PANTHER" id="PTHR43790:SF4">
    <property type="entry name" value="GUANOSINE IMPORT ATP-BINDING PROTEIN NUPO"/>
    <property type="match status" value="1"/>
</dbReference>
<dbReference type="RefSeq" id="WP_143127444.1">
    <property type="nucleotide sequence ID" value="NZ_VJMG01000077.1"/>
</dbReference>
<evidence type="ECO:0000313" key="5">
    <source>
        <dbReference type="EMBL" id="TRL33792.1"/>
    </source>
</evidence>
<dbReference type="InterPro" id="IPR050107">
    <property type="entry name" value="ABC_carbohydrate_import_ATPase"/>
</dbReference>
<reference evidence="5 6" key="1">
    <citation type="submission" date="2019-07" db="EMBL/GenBank/DDBJ databases">
        <title>Ln-dependent methylotrophs.</title>
        <authorList>
            <person name="Tani A."/>
        </authorList>
    </citation>
    <scope>NUCLEOTIDE SEQUENCE [LARGE SCALE GENOMIC DNA]</scope>
    <source>
        <strain evidence="5 6">SM12</strain>
    </source>
</reference>
<evidence type="ECO:0000256" key="2">
    <source>
        <dbReference type="ARBA" id="ARBA00022741"/>
    </source>
</evidence>
<proteinExistence type="inferred from homology"/>
<dbReference type="GO" id="GO:0016887">
    <property type="term" value="F:ATP hydrolysis activity"/>
    <property type="evidence" value="ECO:0007669"/>
    <property type="project" value="InterPro"/>
</dbReference>